<evidence type="ECO:0000313" key="5">
    <source>
        <dbReference type="EMBL" id="ADD09065.1"/>
    </source>
</evidence>
<evidence type="ECO:0000256" key="1">
    <source>
        <dbReference type="ARBA" id="ARBA00022980"/>
    </source>
</evidence>
<dbReference type="SUPFAM" id="SSF160374">
    <property type="entry name" value="RplX-like"/>
    <property type="match status" value="1"/>
</dbReference>
<evidence type="ECO:0000313" key="6">
    <source>
        <dbReference type="Proteomes" id="UP000001400"/>
    </source>
</evidence>
<dbReference type="InterPro" id="IPR023573">
    <property type="entry name" value="Ribosomal_eL20_dom"/>
</dbReference>
<comment type="similarity">
    <text evidence="3">Belongs to the eukaryotic ribosomal protein eL20 family.</text>
</comment>
<keyword evidence="2 3" id="KW-0687">Ribonucleoprotein</keyword>
<accession>D3TAD6</accession>
<dbReference type="AlphaFoldDB" id="D3TAD6"/>
<organism evidence="5 6">
    <name type="scientific">Aciduliprofundum boonei (strain DSM 19572 / T469)</name>
    <dbReference type="NCBI Taxonomy" id="439481"/>
    <lineage>
        <taxon>Archaea</taxon>
        <taxon>Methanobacteriati</taxon>
        <taxon>Thermoplasmatota</taxon>
        <taxon>DHVE2 group</taxon>
        <taxon>Candidatus Aciduliprofundum</taxon>
    </lineage>
</organism>
<evidence type="ECO:0000259" key="4">
    <source>
        <dbReference type="Pfam" id="PF01775"/>
    </source>
</evidence>
<dbReference type="InterPro" id="IPR028877">
    <property type="entry name" value="Ribosomal_eL20"/>
</dbReference>
<sequence length="85" mass="9561">MGVKGDKMKVYRIAGLYSPKGKKWYKFSKDVVADDESAAIEKVYSIIGSKYGIKRRLVDIKAIQEIKPEESNDPMVKYLTSGGNE</sequence>
<dbReference type="EMBL" id="CP001941">
    <property type="protein sequence ID" value="ADD09065.1"/>
    <property type="molecule type" value="Genomic_DNA"/>
</dbReference>
<proteinExistence type="inferred from homology"/>
<dbReference type="HAMAP" id="MF_00273">
    <property type="entry name" value="Ribosomal_eL20"/>
    <property type="match status" value="1"/>
</dbReference>
<protein>
    <recommendedName>
        <fullName evidence="3">Large ribosomal subunit protein eL20</fullName>
    </recommendedName>
</protein>
<feature type="domain" description="Large ribosomal subunit protein eL20" evidence="4">
    <location>
        <begin position="8"/>
        <end position="63"/>
    </location>
</feature>
<dbReference type="HOGENOM" id="CLU_177460_0_0_2"/>
<dbReference type="GO" id="GO:1990904">
    <property type="term" value="C:ribonucleoprotein complex"/>
    <property type="evidence" value="ECO:0007669"/>
    <property type="project" value="UniProtKB-KW"/>
</dbReference>
<reference evidence="5" key="1">
    <citation type="submission" date="2010-02" db="EMBL/GenBank/DDBJ databases">
        <title>Complete sequence of Aciduliprofundum boonei T469.</title>
        <authorList>
            <consortium name="US DOE Joint Genome Institute"/>
            <person name="Lucas S."/>
            <person name="Copeland A."/>
            <person name="Lapidus A."/>
            <person name="Cheng J.-F."/>
            <person name="Bruce D."/>
            <person name="Goodwin L."/>
            <person name="Pitluck S."/>
            <person name="Saunders E."/>
            <person name="Detter J.C."/>
            <person name="Han C."/>
            <person name="Tapia R."/>
            <person name="Land M."/>
            <person name="Hauser L."/>
            <person name="Kyrpides N."/>
            <person name="Mikhailova N."/>
            <person name="Flores G."/>
            <person name="Reysenbach A.-L."/>
            <person name="Woyke T."/>
        </authorList>
    </citation>
    <scope>NUCLEOTIDE SEQUENCE</scope>
    <source>
        <strain evidence="5">T469</strain>
    </source>
</reference>
<dbReference type="KEGG" id="abi:Aboo_1257"/>
<gene>
    <name evidence="3" type="primary">rpl18a</name>
    <name evidence="3" type="synonym">rpl20e</name>
    <name evidence="3" type="synonym">rplX</name>
    <name evidence="5" type="ordered locus">Aboo_1257</name>
</gene>
<keyword evidence="3" id="KW-0699">rRNA-binding</keyword>
<keyword evidence="6" id="KW-1185">Reference proteome</keyword>
<name>D3TAD6_ACIB4</name>
<keyword evidence="3" id="KW-0694">RNA-binding</keyword>
<dbReference type="Pfam" id="PF01775">
    <property type="entry name" value="Ribosomal_L18A"/>
    <property type="match status" value="1"/>
</dbReference>
<dbReference type="GO" id="GO:0003735">
    <property type="term" value="F:structural constituent of ribosome"/>
    <property type="evidence" value="ECO:0007669"/>
    <property type="project" value="InterPro"/>
</dbReference>
<evidence type="ECO:0000256" key="2">
    <source>
        <dbReference type="ARBA" id="ARBA00023274"/>
    </source>
</evidence>
<evidence type="ECO:0000256" key="3">
    <source>
        <dbReference type="HAMAP-Rule" id="MF_00273"/>
    </source>
</evidence>
<dbReference type="GO" id="GO:0006412">
    <property type="term" value="P:translation"/>
    <property type="evidence" value="ECO:0007669"/>
    <property type="project" value="UniProtKB-UniRule"/>
</dbReference>
<dbReference type="NCBIfam" id="NF001981">
    <property type="entry name" value="PRK00773.1-1"/>
    <property type="match status" value="1"/>
</dbReference>
<keyword evidence="1 3" id="KW-0689">Ribosomal protein</keyword>
<dbReference type="GO" id="GO:0070180">
    <property type="term" value="F:large ribosomal subunit rRNA binding"/>
    <property type="evidence" value="ECO:0007669"/>
    <property type="project" value="UniProtKB-UniRule"/>
</dbReference>
<dbReference type="GO" id="GO:0005840">
    <property type="term" value="C:ribosome"/>
    <property type="evidence" value="ECO:0007669"/>
    <property type="project" value="UniProtKB-KW"/>
</dbReference>
<dbReference type="Proteomes" id="UP000001400">
    <property type="component" value="Chromosome"/>
</dbReference>
<comment type="subunit">
    <text evidence="3">Part of the 50S ribosomal subunit. Binds 23S rRNA.</text>
</comment>
<dbReference type="Gene3D" id="3.10.20.10">
    <property type="match status" value="1"/>
</dbReference>